<evidence type="ECO:0000313" key="3">
    <source>
        <dbReference type="Proteomes" id="UP000032180"/>
    </source>
</evidence>
<dbReference type="Proteomes" id="UP000032180">
    <property type="component" value="Chromosome 12"/>
</dbReference>
<dbReference type="AlphaFoldDB" id="A0A0D9XZX6"/>
<feature type="region of interest" description="Disordered" evidence="1">
    <location>
        <begin position="153"/>
        <end position="172"/>
    </location>
</feature>
<evidence type="ECO:0000256" key="1">
    <source>
        <dbReference type="SAM" id="MobiDB-lite"/>
    </source>
</evidence>
<organism evidence="2 3">
    <name type="scientific">Leersia perrieri</name>
    <dbReference type="NCBI Taxonomy" id="77586"/>
    <lineage>
        <taxon>Eukaryota</taxon>
        <taxon>Viridiplantae</taxon>
        <taxon>Streptophyta</taxon>
        <taxon>Embryophyta</taxon>
        <taxon>Tracheophyta</taxon>
        <taxon>Spermatophyta</taxon>
        <taxon>Magnoliopsida</taxon>
        <taxon>Liliopsida</taxon>
        <taxon>Poales</taxon>
        <taxon>Poaceae</taxon>
        <taxon>BOP clade</taxon>
        <taxon>Oryzoideae</taxon>
        <taxon>Oryzeae</taxon>
        <taxon>Oryzinae</taxon>
        <taxon>Leersia</taxon>
    </lineage>
</organism>
<reference evidence="2 3" key="1">
    <citation type="submission" date="2012-08" db="EMBL/GenBank/DDBJ databases">
        <title>Oryza genome evolution.</title>
        <authorList>
            <person name="Wing R.A."/>
        </authorList>
    </citation>
    <scope>NUCLEOTIDE SEQUENCE</scope>
</reference>
<dbReference type="Gramene" id="LPERR12G11770.1">
    <property type="protein sequence ID" value="LPERR12G11770.1"/>
    <property type="gene ID" value="LPERR12G11770"/>
</dbReference>
<keyword evidence="3" id="KW-1185">Reference proteome</keyword>
<reference evidence="2" key="3">
    <citation type="submission" date="2015-04" db="UniProtKB">
        <authorList>
            <consortium name="EnsemblPlants"/>
        </authorList>
    </citation>
    <scope>IDENTIFICATION</scope>
</reference>
<reference evidence="3" key="2">
    <citation type="submission" date="2013-12" db="EMBL/GenBank/DDBJ databases">
        <authorList>
            <person name="Yu Y."/>
            <person name="Lee S."/>
            <person name="de Baynast K."/>
            <person name="Wissotski M."/>
            <person name="Liu L."/>
            <person name="Talag J."/>
            <person name="Goicoechea J."/>
            <person name="Angelova A."/>
            <person name="Jetty R."/>
            <person name="Kudrna D."/>
            <person name="Golser W."/>
            <person name="Rivera L."/>
            <person name="Zhang J."/>
            <person name="Wing R."/>
        </authorList>
    </citation>
    <scope>NUCLEOTIDE SEQUENCE</scope>
</reference>
<name>A0A0D9XZX6_9ORYZ</name>
<protein>
    <submittedName>
        <fullName evidence="2">Uncharacterized protein</fullName>
    </submittedName>
</protein>
<proteinExistence type="predicted"/>
<dbReference type="EnsemblPlants" id="LPERR12G11770.1">
    <property type="protein sequence ID" value="LPERR12G11770.1"/>
    <property type="gene ID" value="LPERR12G11770"/>
</dbReference>
<sequence>MVIAMASGMEIFCHMRSHSQSQSSRICVRREVQQMSHNRFYRQRCHGEGTTSCYTNILSHEIPRPKSKLPYTKVGKRVMATSITNDAMERKAHRGSSRLPFPLHKSYTDDRLRLSFVHPSDGANELCGVSNGKNDVKNHWKGDHDQKDIESMENVKSSNGNAREGCRTSGCSGRSIENSALVGI</sequence>
<dbReference type="HOGENOM" id="CLU_1470238_0_0_1"/>
<evidence type="ECO:0000313" key="2">
    <source>
        <dbReference type="EnsemblPlants" id="LPERR12G11770.1"/>
    </source>
</evidence>
<accession>A0A0D9XZX6</accession>